<protein>
    <submittedName>
        <fullName evidence="3">Uncharacterized protein</fullName>
    </submittedName>
</protein>
<accession>A0A7U2EPA7</accession>
<dbReference type="VEuPathDB" id="FungiDB:JI435_095000"/>
<dbReference type="Proteomes" id="UP000663193">
    <property type="component" value="Chromosome 1"/>
</dbReference>
<feature type="compositionally biased region" description="Low complexity" evidence="1">
    <location>
        <begin position="119"/>
        <end position="130"/>
    </location>
</feature>
<reference evidence="4" key="1">
    <citation type="journal article" date="2021" name="BMC Genomics">
        <title>Chromosome-level genome assembly and manually-curated proteome of model necrotroph Parastagonospora nodorum Sn15 reveals a genome-wide trove of candidate effector homologs, and redundancy of virulence-related functions within an accessory chromosome.</title>
        <authorList>
            <person name="Bertazzoni S."/>
            <person name="Jones D.A.B."/>
            <person name="Phan H.T."/>
            <person name="Tan K.-C."/>
            <person name="Hane J.K."/>
        </authorList>
    </citation>
    <scope>NUCLEOTIDE SEQUENCE [LARGE SCALE GENOMIC DNA]</scope>
    <source>
        <strain evidence="4">SN15 / ATCC MYA-4574 / FGSC 10173)</strain>
    </source>
</reference>
<feature type="compositionally biased region" description="Low complexity" evidence="1">
    <location>
        <begin position="181"/>
        <end position="197"/>
    </location>
</feature>
<gene>
    <name evidence="3" type="ORF">JI435_095000</name>
</gene>
<evidence type="ECO:0000313" key="4">
    <source>
        <dbReference type="Proteomes" id="UP000663193"/>
    </source>
</evidence>
<feature type="region of interest" description="Disordered" evidence="1">
    <location>
        <begin position="90"/>
        <end position="212"/>
    </location>
</feature>
<keyword evidence="2" id="KW-0812">Transmembrane</keyword>
<keyword evidence="4" id="KW-1185">Reference proteome</keyword>
<evidence type="ECO:0000256" key="2">
    <source>
        <dbReference type="SAM" id="Phobius"/>
    </source>
</evidence>
<feature type="compositionally biased region" description="Basic and acidic residues" evidence="1">
    <location>
        <begin position="368"/>
        <end position="377"/>
    </location>
</feature>
<organism evidence="3 4">
    <name type="scientific">Phaeosphaeria nodorum (strain SN15 / ATCC MYA-4574 / FGSC 10173)</name>
    <name type="common">Glume blotch fungus</name>
    <name type="synonym">Parastagonospora nodorum</name>
    <dbReference type="NCBI Taxonomy" id="321614"/>
    <lineage>
        <taxon>Eukaryota</taxon>
        <taxon>Fungi</taxon>
        <taxon>Dikarya</taxon>
        <taxon>Ascomycota</taxon>
        <taxon>Pezizomycotina</taxon>
        <taxon>Dothideomycetes</taxon>
        <taxon>Pleosporomycetidae</taxon>
        <taxon>Pleosporales</taxon>
        <taxon>Pleosporineae</taxon>
        <taxon>Phaeosphaeriaceae</taxon>
        <taxon>Parastagonospora</taxon>
    </lineage>
</organism>
<evidence type="ECO:0000256" key="1">
    <source>
        <dbReference type="SAM" id="MobiDB-lite"/>
    </source>
</evidence>
<evidence type="ECO:0000313" key="3">
    <source>
        <dbReference type="EMBL" id="QRC90082.1"/>
    </source>
</evidence>
<feature type="region of interest" description="Disordered" evidence="1">
    <location>
        <begin position="356"/>
        <end position="384"/>
    </location>
</feature>
<dbReference type="AlphaFoldDB" id="A0A7U2EPA7"/>
<dbReference type="OrthoDB" id="3689813at2759"/>
<name>A0A7U2EPA7_PHANO</name>
<feature type="compositionally biased region" description="Polar residues" evidence="1">
    <location>
        <begin position="169"/>
        <end position="180"/>
    </location>
</feature>
<sequence length="384" mass="41127">MRDQRLCLDNESNDGTCASNLSGFCQLSSGFSNFFTLWGDCLKTQCKNDDDKYKIMDEWKQACMAAVHEDDLMTADIGYWRSYISRPVPTSADRATSTTLTPAVFSIPQTSKEDEKTKTTTTATATSAPESESKPATLNAPSPPPAESSTSKNQPASKASAPVPSPDPNQTTPSTLETIISTTDLASPSPSPSSSTPAPTPPPPSSTPTIAGAAAGGTALLALALGTAFYLLRRRKRAQSQASTPQHWAPQGGVGRPTLPDISGVYEKEGNGLQRYANPTRAVGRGHVQQASVQQGSIHHHASTERVKLNGSPYPELNALYHELRFPHHELESPQPQTSLQQGWDGVSEVHAESRSLVNESEGGGMGRRMEGGERGRYYAGKNF</sequence>
<feature type="transmembrane region" description="Helical" evidence="2">
    <location>
        <begin position="210"/>
        <end position="232"/>
    </location>
</feature>
<proteinExistence type="predicted"/>
<keyword evidence="2" id="KW-1133">Transmembrane helix</keyword>
<keyword evidence="2" id="KW-0472">Membrane</keyword>
<dbReference type="EMBL" id="CP069023">
    <property type="protein sequence ID" value="QRC90082.1"/>
    <property type="molecule type" value="Genomic_DNA"/>
</dbReference>
<feature type="compositionally biased region" description="Low complexity" evidence="1">
    <location>
        <begin position="147"/>
        <end position="162"/>
    </location>
</feature>